<dbReference type="GO" id="GO:0009231">
    <property type="term" value="P:riboflavin biosynthetic process"/>
    <property type="evidence" value="ECO:0007669"/>
    <property type="project" value="InterPro"/>
</dbReference>
<keyword evidence="3" id="KW-0560">Oxidoreductase</keyword>
<keyword evidence="2" id="KW-0521">NADP</keyword>
<evidence type="ECO:0000313" key="4">
    <source>
        <dbReference type="EMBL" id="ORV05454.1"/>
    </source>
</evidence>
<reference evidence="4 5" key="1">
    <citation type="submission" date="2016-01" db="EMBL/GenBank/DDBJ databases">
        <title>The new phylogeny of the genus Mycobacterium.</title>
        <authorList>
            <person name="Tarcisio F."/>
            <person name="Conor M."/>
            <person name="Antonella G."/>
            <person name="Elisabetta G."/>
            <person name="Giulia F.S."/>
            <person name="Sara T."/>
            <person name="Anna F."/>
            <person name="Clotilde B."/>
            <person name="Roberto B."/>
            <person name="Veronica D.S."/>
            <person name="Fabio R."/>
            <person name="Monica P."/>
            <person name="Olivier J."/>
            <person name="Enrico T."/>
            <person name="Nicola S."/>
        </authorList>
    </citation>
    <scope>NUCLEOTIDE SEQUENCE [LARGE SCALE GENOMIC DNA]</scope>
    <source>
        <strain evidence="4 5">DSM 44179</strain>
    </source>
</reference>
<protein>
    <submittedName>
        <fullName evidence="4">Uncharacterized protein</fullName>
    </submittedName>
</protein>
<evidence type="ECO:0000256" key="1">
    <source>
        <dbReference type="ARBA" id="ARBA00005104"/>
    </source>
</evidence>
<comment type="caution">
    <text evidence="4">The sequence shown here is derived from an EMBL/GenBank/DDBJ whole genome shotgun (WGS) entry which is preliminary data.</text>
</comment>
<gene>
    <name evidence="4" type="ORF">AWC04_06185</name>
</gene>
<comment type="pathway">
    <text evidence="1">Cofactor biosynthesis; riboflavin biosynthesis.</text>
</comment>
<dbReference type="NCBIfam" id="NF010664">
    <property type="entry name" value="PRK14059.1-2"/>
    <property type="match status" value="1"/>
</dbReference>
<sequence length="255" mass="26903">MTGSDAGTQLTLLGGGVVDGDGLAELYRYPDRLDRPWVRSNFISSLDGGATVDGRSGGLAGPGDRALFALMRELADVIVVGAGTVREEHYGGAVLSASARAARQRRGQAELPPIAIVTASGRLDRDLKVFTHSEVPPLVLTCTDAAADVATRLGSAAQVIDCSHHDPADVDPRVLLDRLAERGLPRVLTEGGPQLHSTFVEAELLDELCLTIAPLLVGGSARRIATGPGAVDTRMRRSHLLADEAGYLYSRHVRA</sequence>
<dbReference type="PANTHER" id="PTHR38011">
    <property type="entry name" value="DIHYDROFOLATE REDUCTASE FAMILY PROTEIN (AFU_ORTHOLOGUE AFUA_8G06820)"/>
    <property type="match status" value="1"/>
</dbReference>
<proteinExistence type="predicted"/>
<keyword evidence="5" id="KW-1185">Reference proteome</keyword>
<dbReference type="InterPro" id="IPR002734">
    <property type="entry name" value="RibDG_C"/>
</dbReference>
<dbReference type="Gene3D" id="3.40.430.10">
    <property type="entry name" value="Dihydrofolate Reductase, subunit A"/>
    <property type="match status" value="1"/>
</dbReference>
<evidence type="ECO:0000313" key="5">
    <source>
        <dbReference type="Proteomes" id="UP000193484"/>
    </source>
</evidence>
<dbReference type="InterPro" id="IPR050765">
    <property type="entry name" value="Riboflavin_Biosynth_HTPR"/>
</dbReference>
<evidence type="ECO:0000256" key="3">
    <source>
        <dbReference type="ARBA" id="ARBA00023002"/>
    </source>
</evidence>
<dbReference type="EMBL" id="LQOJ01000024">
    <property type="protein sequence ID" value="ORV05454.1"/>
    <property type="molecule type" value="Genomic_DNA"/>
</dbReference>
<dbReference type="NCBIfam" id="NF010665">
    <property type="entry name" value="PRK14059.1-4"/>
    <property type="match status" value="1"/>
</dbReference>
<organism evidence="4 5">
    <name type="scientific">Mycolicibacterium fallax</name>
    <name type="common">Mycobacterium fallax</name>
    <dbReference type="NCBI Taxonomy" id="1793"/>
    <lineage>
        <taxon>Bacteria</taxon>
        <taxon>Bacillati</taxon>
        <taxon>Actinomycetota</taxon>
        <taxon>Actinomycetes</taxon>
        <taxon>Mycobacteriales</taxon>
        <taxon>Mycobacteriaceae</taxon>
        <taxon>Mycolicibacterium</taxon>
    </lineage>
</organism>
<dbReference type="PANTHER" id="PTHR38011:SF7">
    <property type="entry name" value="2,5-DIAMINO-6-RIBOSYLAMINO-4(3H)-PYRIMIDINONE 5'-PHOSPHATE REDUCTASE"/>
    <property type="match status" value="1"/>
</dbReference>
<dbReference type="Pfam" id="PF01872">
    <property type="entry name" value="RibD_C"/>
    <property type="match status" value="1"/>
</dbReference>
<dbReference type="NCBIfam" id="NF010663">
    <property type="entry name" value="PRK14059.1-1"/>
    <property type="match status" value="1"/>
</dbReference>
<dbReference type="AlphaFoldDB" id="A0A1X1RGG5"/>
<dbReference type="STRING" id="1793.AWC04_06185"/>
<dbReference type="GO" id="GO:0008703">
    <property type="term" value="F:5-amino-6-(5-phosphoribosylamino)uracil reductase activity"/>
    <property type="evidence" value="ECO:0007669"/>
    <property type="project" value="InterPro"/>
</dbReference>
<dbReference type="InterPro" id="IPR024072">
    <property type="entry name" value="DHFR-like_dom_sf"/>
</dbReference>
<evidence type="ECO:0000256" key="2">
    <source>
        <dbReference type="ARBA" id="ARBA00022857"/>
    </source>
</evidence>
<dbReference type="RefSeq" id="WP_085094213.1">
    <property type="nucleotide sequence ID" value="NZ_AP022603.1"/>
</dbReference>
<dbReference type="SUPFAM" id="SSF53597">
    <property type="entry name" value="Dihydrofolate reductase-like"/>
    <property type="match status" value="1"/>
</dbReference>
<dbReference type="Proteomes" id="UP000193484">
    <property type="component" value="Unassembled WGS sequence"/>
</dbReference>
<name>A0A1X1RGG5_MYCFA</name>
<dbReference type="OrthoDB" id="5243299at2"/>
<accession>A0A1X1RGG5</accession>